<proteinExistence type="predicted"/>
<dbReference type="OrthoDB" id="10518820at2759"/>
<protein>
    <submittedName>
        <fullName evidence="2">Uncharacterized protein</fullName>
    </submittedName>
</protein>
<dbReference type="EnsemblMetazoa" id="XM_022807332">
    <property type="protein sequence ID" value="XP_022663067"/>
    <property type="gene ID" value="LOC111251077"/>
</dbReference>
<dbReference type="Proteomes" id="UP000594260">
    <property type="component" value="Unplaced"/>
</dbReference>
<evidence type="ECO:0000313" key="3">
    <source>
        <dbReference type="Proteomes" id="UP000594260"/>
    </source>
</evidence>
<dbReference type="GeneID" id="111251077"/>
<organism evidence="2 3">
    <name type="scientific">Varroa destructor</name>
    <name type="common">Honeybee mite</name>
    <dbReference type="NCBI Taxonomy" id="109461"/>
    <lineage>
        <taxon>Eukaryota</taxon>
        <taxon>Metazoa</taxon>
        <taxon>Ecdysozoa</taxon>
        <taxon>Arthropoda</taxon>
        <taxon>Chelicerata</taxon>
        <taxon>Arachnida</taxon>
        <taxon>Acari</taxon>
        <taxon>Parasitiformes</taxon>
        <taxon>Mesostigmata</taxon>
        <taxon>Gamasina</taxon>
        <taxon>Dermanyssoidea</taxon>
        <taxon>Varroidae</taxon>
        <taxon>Varroa</taxon>
    </lineage>
</organism>
<dbReference type="RefSeq" id="XP_022663067.1">
    <property type="nucleotide sequence ID" value="XM_022807332.1"/>
</dbReference>
<evidence type="ECO:0000256" key="1">
    <source>
        <dbReference type="SAM" id="SignalP"/>
    </source>
</evidence>
<accession>A0A7M7K849</accession>
<feature type="chain" id="PRO_5029842945" evidence="1">
    <location>
        <begin position="24"/>
        <end position="412"/>
    </location>
</feature>
<keyword evidence="3" id="KW-1185">Reference proteome</keyword>
<evidence type="ECO:0000313" key="2">
    <source>
        <dbReference type="EnsemblMetazoa" id="XP_022663067"/>
    </source>
</evidence>
<reference evidence="2" key="1">
    <citation type="submission" date="2021-01" db="UniProtKB">
        <authorList>
            <consortium name="EnsemblMetazoa"/>
        </authorList>
    </citation>
    <scope>IDENTIFICATION</scope>
</reference>
<keyword evidence="1" id="KW-0732">Signal</keyword>
<name>A0A7M7K849_VARDE</name>
<sequence>MSMMPRIAIPFMVCCAVLTAVSAHEEYYLEELCGENMVVNLNETSKFIIQLSKNEDDLTSTGRHGSCHGLLHFRWSGYQELWVTVRVRNASFVKDPAADQQQQQQYGGCNAVHALQLVSHDGIRSLIGPSEFSMRFVSDVRFKYYRLGVTGENSTFWMTVMIEPFNIPTRAEYFNRRNYHNVSLEEYCGRNVFENVTDGTIRWFLNTAAPSFDEPPRNQCFTLFTFHNTKMLSSEKDASMGLSVPYFVNIEMGESQLRKLTIPQHGCLMDQQVVLRGCGWIHTLEPRRRSSLLMRHSGHASLGYFRRKPFDEQFAELNISIRINEGDEYVMDVEYNEQEASELQDHVSNPLYCQMYCTLFHLVEVGKVSDPDCKELLTQVLARQFRLSPWYCARRRRMLCLVCRNYSVRKPR</sequence>
<dbReference type="AlphaFoldDB" id="A0A7M7K849"/>
<dbReference type="InParanoid" id="A0A7M7K849"/>
<feature type="signal peptide" evidence="1">
    <location>
        <begin position="1"/>
        <end position="23"/>
    </location>
</feature>
<dbReference type="KEGG" id="vde:111251077"/>